<organism evidence="3 4">
    <name type="scientific">Fusarium equiseti</name>
    <name type="common">Fusarium scirpi</name>
    <dbReference type="NCBI Taxonomy" id="61235"/>
    <lineage>
        <taxon>Eukaryota</taxon>
        <taxon>Fungi</taxon>
        <taxon>Dikarya</taxon>
        <taxon>Ascomycota</taxon>
        <taxon>Pezizomycotina</taxon>
        <taxon>Sordariomycetes</taxon>
        <taxon>Hypocreomycetidae</taxon>
        <taxon>Hypocreales</taxon>
        <taxon>Nectriaceae</taxon>
        <taxon>Fusarium</taxon>
        <taxon>Fusarium incarnatum-equiseti species complex</taxon>
    </lineage>
</organism>
<dbReference type="AlphaFoldDB" id="A0A8J2IZY1"/>
<evidence type="ECO:0000256" key="1">
    <source>
        <dbReference type="SAM" id="Coils"/>
    </source>
</evidence>
<reference evidence="3" key="1">
    <citation type="submission" date="2021-05" db="EMBL/GenBank/DDBJ databases">
        <authorList>
            <person name="Khan N."/>
        </authorList>
    </citation>
    <scope>NUCLEOTIDE SEQUENCE</scope>
</reference>
<keyword evidence="1" id="KW-0175">Coiled coil</keyword>
<feature type="region of interest" description="Disordered" evidence="2">
    <location>
        <begin position="101"/>
        <end position="190"/>
    </location>
</feature>
<feature type="coiled-coil region" evidence="1">
    <location>
        <begin position="10"/>
        <end position="44"/>
    </location>
</feature>
<accession>A0A8J2IZY1</accession>
<feature type="region of interest" description="Disordered" evidence="2">
    <location>
        <begin position="371"/>
        <end position="400"/>
    </location>
</feature>
<gene>
    <name evidence="3" type="ORF">FEQUK3_LOCUS9648</name>
</gene>
<evidence type="ECO:0000313" key="3">
    <source>
        <dbReference type="EMBL" id="CAG7563845.1"/>
    </source>
</evidence>
<evidence type="ECO:0000256" key="2">
    <source>
        <dbReference type="SAM" id="MobiDB-lite"/>
    </source>
</evidence>
<feature type="compositionally biased region" description="Polar residues" evidence="2">
    <location>
        <begin position="111"/>
        <end position="130"/>
    </location>
</feature>
<feature type="compositionally biased region" description="Basic residues" evidence="2">
    <location>
        <begin position="160"/>
        <end position="173"/>
    </location>
</feature>
<feature type="compositionally biased region" description="Acidic residues" evidence="2">
    <location>
        <begin position="385"/>
        <end position="400"/>
    </location>
</feature>
<dbReference type="Proteomes" id="UP000693738">
    <property type="component" value="Unassembled WGS sequence"/>
</dbReference>
<proteinExistence type="predicted"/>
<comment type="caution">
    <text evidence="3">The sequence shown here is derived from an EMBL/GenBank/DDBJ whole genome shotgun (WGS) entry which is preliminary data.</text>
</comment>
<evidence type="ECO:0000313" key="4">
    <source>
        <dbReference type="Proteomes" id="UP000693738"/>
    </source>
</evidence>
<sequence>MYDFTKPNPISQRSDRLDALRNQMQEWKRRTRKIENEIQDVLKHHRADTAGYIETSSLDQLYAEKFDVQQRLKYVKAQWESQEPRFYEALEHLDSVLDHLLSASMPPPNTRPATQPHSIPTPVESRQCSYRSERQGADSGEDIGPPPRSGRPMAAASDTRKKKRESQPRRKSQPKSLPWRSPTTFSDLDPRVTCLQQGDVVAVLDGKYRKRKRFTPAMVIPWGDCIRFDVNDALSHWGLKDNIPNCYSRAESANAQSWATGYRDNEHLAHKREIPVLYFRRQCNFPKDNKSGWIALKKIKMYDSNCSSTIHKQATNDLISIWKQIYYPDLSPISKKYTTENERMEERILLEEGRRQAREVDQRERCCQEEKERAEQESQLQEQIEGVEQECYDQEEGQGM</sequence>
<name>A0A8J2IZY1_FUSEQ</name>
<dbReference type="EMBL" id="CAJSTJ010000162">
    <property type="protein sequence ID" value="CAG7563845.1"/>
    <property type="molecule type" value="Genomic_DNA"/>
</dbReference>
<protein>
    <submittedName>
        <fullName evidence="3">Uncharacterized protein</fullName>
    </submittedName>
</protein>